<dbReference type="SFLD" id="SFLDG01082">
    <property type="entry name" value="B12-binding_domain_containing"/>
    <property type="match status" value="1"/>
</dbReference>
<evidence type="ECO:0000256" key="1">
    <source>
        <dbReference type="ARBA" id="ARBA00001966"/>
    </source>
</evidence>
<dbReference type="CDD" id="cd01335">
    <property type="entry name" value="Radical_SAM"/>
    <property type="match status" value="1"/>
</dbReference>
<dbReference type="Gene3D" id="3.40.50.280">
    <property type="entry name" value="Cobalamin-binding domain"/>
    <property type="match status" value="1"/>
</dbReference>
<keyword evidence="2" id="KW-0949">S-adenosyl-L-methionine</keyword>
<dbReference type="PROSITE" id="PS51332">
    <property type="entry name" value="B12_BINDING"/>
    <property type="match status" value="1"/>
</dbReference>
<protein>
    <submittedName>
        <fullName evidence="8">7106_t:CDS:1</fullName>
    </submittedName>
</protein>
<keyword evidence="5" id="KW-0411">Iron-sulfur</keyword>
<evidence type="ECO:0000313" key="8">
    <source>
        <dbReference type="EMBL" id="CAG8488064.1"/>
    </source>
</evidence>
<dbReference type="Pfam" id="PF04055">
    <property type="entry name" value="Radical_SAM"/>
    <property type="match status" value="1"/>
</dbReference>
<dbReference type="GO" id="GO:0051536">
    <property type="term" value="F:iron-sulfur cluster binding"/>
    <property type="evidence" value="ECO:0007669"/>
    <property type="project" value="UniProtKB-KW"/>
</dbReference>
<dbReference type="OrthoDB" id="431409at2759"/>
<feature type="domain" description="Radical SAM core" evidence="7">
    <location>
        <begin position="260"/>
        <end position="490"/>
    </location>
</feature>
<dbReference type="InterPro" id="IPR006638">
    <property type="entry name" value="Elp3/MiaA/NifB-like_rSAM"/>
</dbReference>
<dbReference type="InterPro" id="IPR006158">
    <property type="entry name" value="Cobalamin-bd"/>
</dbReference>
<evidence type="ECO:0000313" key="9">
    <source>
        <dbReference type="Proteomes" id="UP000789572"/>
    </source>
</evidence>
<dbReference type="GO" id="GO:0046872">
    <property type="term" value="F:metal ion binding"/>
    <property type="evidence" value="ECO:0007669"/>
    <property type="project" value="UniProtKB-KW"/>
</dbReference>
<evidence type="ECO:0000256" key="5">
    <source>
        <dbReference type="ARBA" id="ARBA00023014"/>
    </source>
</evidence>
<keyword evidence="4" id="KW-0408">Iron</keyword>
<dbReference type="GO" id="GO:0003824">
    <property type="term" value="F:catalytic activity"/>
    <property type="evidence" value="ECO:0007669"/>
    <property type="project" value="InterPro"/>
</dbReference>
<dbReference type="SFLD" id="SFLDS00029">
    <property type="entry name" value="Radical_SAM"/>
    <property type="match status" value="1"/>
</dbReference>
<dbReference type="InterPro" id="IPR007197">
    <property type="entry name" value="rSAM"/>
</dbReference>
<dbReference type="PANTHER" id="PTHR43409:SF16">
    <property type="entry name" value="SLR0320 PROTEIN"/>
    <property type="match status" value="1"/>
</dbReference>
<organism evidence="8 9">
    <name type="scientific">Paraglomus occultum</name>
    <dbReference type="NCBI Taxonomy" id="144539"/>
    <lineage>
        <taxon>Eukaryota</taxon>
        <taxon>Fungi</taxon>
        <taxon>Fungi incertae sedis</taxon>
        <taxon>Mucoromycota</taxon>
        <taxon>Glomeromycotina</taxon>
        <taxon>Glomeromycetes</taxon>
        <taxon>Paraglomerales</taxon>
        <taxon>Paraglomeraceae</taxon>
        <taxon>Paraglomus</taxon>
    </lineage>
</organism>
<proteinExistence type="predicted"/>
<evidence type="ECO:0000256" key="3">
    <source>
        <dbReference type="ARBA" id="ARBA00022723"/>
    </source>
</evidence>
<dbReference type="Gene3D" id="3.80.30.20">
    <property type="entry name" value="tm_1862 like domain"/>
    <property type="match status" value="1"/>
</dbReference>
<dbReference type="AlphaFoldDB" id="A0A9N8WJY4"/>
<evidence type="ECO:0000259" key="7">
    <source>
        <dbReference type="PROSITE" id="PS51918"/>
    </source>
</evidence>
<evidence type="ECO:0000256" key="2">
    <source>
        <dbReference type="ARBA" id="ARBA00022691"/>
    </source>
</evidence>
<keyword evidence="3" id="KW-0479">Metal-binding</keyword>
<dbReference type="PROSITE" id="PS51918">
    <property type="entry name" value="RADICAL_SAM"/>
    <property type="match status" value="1"/>
</dbReference>
<reference evidence="8" key="1">
    <citation type="submission" date="2021-06" db="EMBL/GenBank/DDBJ databases">
        <authorList>
            <person name="Kallberg Y."/>
            <person name="Tangrot J."/>
            <person name="Rosling A."/>
        </authorList>
    </citation>
    <scope>NUCLEOTIDE SEQUENCE</scope>
    <source>
        <strain evidence="8">IA702</strain>
    </source>
</reference>
<dbReference type="GO" id="GO:0005829">
    <property type="term" value="C:cytosol"/>
    <property type="evidence" value="ECO:0007669"/>
    <property type="project" value="TreeGrafter"/>
</dbReference>
<dbReference type="Proteomes" id="UP000789572">
    <property type="component" value="Unassembled WGS sequence"/>
</dbReference>
<comment type="cofactor">
    <cofactor evidence="1">
        <name>[4Fe-4S] cluster</name>
        <dbReference type="ChEBI" id="CHEBI:49883"/>
    </cofactor>
</comment>
<feature type="domain" description="B12-binding" evidence="6">
    <location>
        <begin position="92"/>
        <end position="230"/>
    </location>
</feature>
<evidence type="ECO:0000256" key="4">
    <source>
        <dbReference type="ARBA" id="ARBA00023004"/>
    </source>
</evidence>
<dbReference type="SMART" id="SM00729">
    <property type="entry name" value="Elp3"/>
    <property type="match status" value="1"/>
</dbReference>
<dbReference type="EMBL" id="CAJVPJ010000159">
    <property type="protein sequence ID" value="CAG8488064.1"/>
    <property type="molecule type" value="Genomic_DNA"/>
</dbReference>
<keyword evidence="9" id="KW-1185">Reference proteome</keyword>
<name>A0A9N8WJY4_9GLOM</name>
<dbReference type="SUPFAM" id="SSF102114">
    <property type="entry name" value="Radical SAM enzymes"/>
    <property type="match status" value="1"/>
</dbReference>
<dbReference type="PANTHER" id="PTHR43409">
    <property type="entry name" value="ANAEROBIC MAGNESIUM-PROTOPORPHYRIN IX MONOMETHYL ESTER CYCLASE-RELATED"/>
    <property type="match status" value="1"/>
</dbReference>
<dbReference type="InterPro" id="IPR051198">
    <property type="entry name" value="BchE-like"/>
</dbReference>
<dbReference type="GO" id="GO:0031419">
    <property type="term" value="F:cobalamin binding"/>
    <property type="evidence" value="ECO:0007669"/>
    <property type="project" value="InterPro"/>
</dbReference>
<gene>
    <name evidence="8" type="ORF">POCULU_LOCUS1915</name>
</gene>
<evidence type="ECO:0000259" key="6">
    <source>
        <dbReference type="PROSITE" id="PS51332"/>
    </source>
</evidence>
<dbReference type="InterPro" id="IPR023404">
    <property type="entry name" value="rSAM_horseshoe"/>
</dbReference>
<dbReference type="InterPro" id="IPR058240">
    <property type="entry name" value="rSAM_sf"/>
</dbReference>
<accession>A0A9N8WJY4</accession>
<sequence>MLILILDRYAALKLSAGFPRGKNELIVSERINAQTTIMTVFKGFLRKPFGCTTPLTSAHTYNNIFRFSTIAPVNPFPGVYTKESASGKKKLIIISLDWTRPKDPPLSIGHASILASLQHHGIETFARSWAVNSPTFSPHPVRDFIMLHSHAQTAVAIGAFVWNEKAIQSILTELKLLRFPGRIIIGGPQVSYVKKDVERFYPQADVFIRGYAENALVKLIQSEERFPSIRGVHYAGKPDLGLSAVADLEGLISPFLTGLIPPQRFIRWETQRGCPFRCAFCQHRESDVTMKRRQLSFSRIIQEAEWIGQNPIIQDISVLDNTFNSGPNYLDVLDKLIEVKYKGKIAFQCRIEMIKKEFLDKIVQLSDTAEVVLEFGLQTIHHQEQAIIDRPNNMKLVEKNLTEIHNRNIKCEVSLIFGLPSQTLTSFKQTIDFCLRHKVPTVKAFPLMLLRGTPLYDRKSELGLVESYEVASPDIDRLQVDIPHVVSSPSFTYEEWKEMAAMAACLEKKELSSQVNEQSEAIRNIVAS</sequence>
<comment type="caution">
    <text evidence="8">The sequence shown here is derived from an EMBL/GenBank/DDBJ whole genome shotgun (WGS) entry which is preliminary data.</text>
</comment>